<reference evidence="9 10" key="1">
    <citation type="submission" date="2023-08" db="EMBL/GenBank/DDBJ databases">
        <title>Annotated Genome Sequence of Vanrija albida AlHP1.</title>
        <authorList>
            <person name="Herzog R."/>
        </authorList>
    </citation>
    <scope>NUCLEOTIDE SEQUENCE [LARGE SCALE GENOMIC DNA]</scope>
    <source>
        <strain evidence="9 10">AlHP1</strain>
    </source>
</reference>
<feature type="compositionally biased region" description="Acidic residues" evidence="8">
    <location>
        <begin position="83"/>
        <end position="93"/>
    </location>
</feature>
<gene>
    <name evidence="9" type="ORF">Q8F55_004355</name>
</gene>
<evidence type="ECO:0000256" key="6">
    <source>
        <dbReference type="ARBA" id="ARBA00039131"/>
    </source>
</evidence>
<feature type="compositionally biased region" description="Basic and acidic residues" evidence="8">
    <location>
        <begin position="43"/>
        <end position="54"/>
    </location>
</feature>
<dbReference type="Proteomes" id="UP001565368">
    <property type="component" value="Unassembled WGS sequence"/>
</dbReference>
<evidence type="ECO:0000256" key="8">
    <source>
        <dbReference type="SAM" id="MobiDB-lite"/>
    </source>
</evidence>
<organism evidence="9 10">
    <name type="scientific">Vanrija albida</name>
    <dbReference type="NCBI Taxonomy" id="181172"/>
    <lineage>
        <taxon>Eukaryota</taxon>
        <taxon>Fungi</taxon>
        <taxon>Dikarya</taxon>
        <taxon>Basidiomycota</taxon>
        <taxon>Agaricomycotina</taxon>
        <taxon>Tremellomycetes</taxon>
        <taxon>Trichosporonales</taxon>
        <taxon>Trichosporonaceae</taxon>
        <taxon>Vanrija</taxon>
    </lineage>
</organism>
<keyword evidence="4" id="KW-0378">Hydrolase</keyword>
<comment type="catalytic activity">
    <reaction evidence="7">
        <text>diphthine methyl ester-[translation elongation factor 2] + H2O = diphthine-[translation elongation factor 2] + methanol + H(+)</text>
        <dbReference type="Rhea" id="RHEA:42656"/>
        <dbReference type="Rhea" id="RHEA-COMP:10172"/>
        <dbReference type="Rhea" id="RHEA-COMP:10173"/>
        <dbReference type="ChEBI" id="CHEBI:15377"/>
        <dbReference type="ChEBI" id="CHEBI:15378"/>
        <dbReference type="ChEBI" id="CHEBI:17790"/>
        <dbReference type="ChEBI" id="CHEBI:79005"/>
        <dbReference type="ChEBI" id="CHEBI:82696"/>
        <dbReference type="EC" id="3.1.1.97"/>
    </reaction>
</comment>
<dbReference type="RefSeq" id="XP_069210291.1">
    <property type="nucleotide sequence ID" value="XM_069352873.1"/>
</dbReference>
<dbReference type="EC" id="3.1.1.97" evidence="6"/>
<protein>
    <recommendedName>
        <fullName evidence="6">methylated diphthine methylhydrolase</fullName>
        <ecNumber evidence="6">3.1.1.97</ecNumber>
    </recommendedName>
</protein>
<evidence type="ECO:0000256" key="7">
    <source>
        <dbReference type="ARBA" id="ARBA00047551"/>
    </source>
</evidence>
<evidence type="ECO:0000256" key="1">
    <source>
        <dbReference type="ARBA" id="ARBA00005156"/>
    </source>
</evidence>
<evidence type="ECO:0000256" key="5">
    <source>
        <dbReference type="ARBA" id="ARBA00038092"/>
    </source>
</evidence>
<dbReference type="EMBL" id="JBBXJM010000003">
    <property type="protein sequence ID" value="KAL1410347.1"/>
    <property type="molecule type" value="Genomic_DNA"/>
</dbReference>
<dbReference type="GeneID" id="95985398"/>
<accession>A0ABR3Q7A9</accession>
<dbReference type="InterPro" id="IPR036322">
    <property type="entry name" value="WD40_repeat_dom_sf"/>
</dbReference>
<evidence type="ECO:0000256" key="3">
    <source>
        <dbReference type="ARBA" id="ARBA00022737"/>
    </source>
</evidence>
<dbReference type="InterPro" id="IPR015943">
    <property type="entry name" value="WD40/YVTN_repeat-like_dom_sf"/>
</dbReference>
<dbReference type="SUPFAM" id="SSF50978">
    <property type="entry name" value="WD40 repeat-like"/>
    <property type="match status" value="1"/>
</dbReference>
<name>A0ABR3Q7A9_9TREE</name>
<evidence type="ECO:0000256" key="2">
    <source>
        <dbReference type="ARBA" id="ARBA00022574"/>
    </source>
</evidence>
<evidence type="ECO:0000313" key="9">
    <source>
        <dbReference type="EMBL" id="KAL1410347.1"/>
    </source>
</evidence>
<sequence>MQAPSLAQVDTLYSADSIEFCPHPGFEQWFTCGTYQLLKPEDQAKADAEARGEDAGEDAGASAPAGDASAPSATSAVASADASDSDGDADSEPDYTPPAPRVGRLYLYALDGTTPVESQRIETAAILDAKWSPHAPDTPELGVADAKGGLSVYSLSGGALSLSERYALADDDTLVLSLDWGAPNELVTSLSDGTLAHVVRRPSGLATAASWAAHDFEPWVAAWAGPDSVWSGGDDCKLKRWDVRVPDTPVFVNRRFDAGVTTISPSPHAEHLLAVGSYDAQLRIFDARKATVPLADVELPGGIWRTRWHPSASRAGDILNATMHGGFAVVRLPTGLATADDPAGSHEAEIIKTFPGTLGYGADWCRRDDGDESVVATCSFYDHVMHVWRA</sequence>
<comment type="similarity">
    <text evidence="5">Belongs to the DPH7 family.</text>
</comment>
<keyword evidence="3" id="KW-0677">Repeat</keyword>
<keyword evidence="10" id="KW-1185">Reference proteome</keyword>
<dbReference type="InterPro" id="IPR001680">
    <property type="entry name" value="WD40_rpt"/>
</dbReference>
<keyword evidence="2" id="KW-0853">WD repeat</keyword>
<proteinExistence type="inferred from homology"/>
<comment type="caution">
    <text evidence="9">The sequence shown here is derived from an EMBL/GenBank/DDBJ whole genome shotgun (WGS) entry which is preliminary data.</text>
</comment>
<dbReference type="Gene3D" id="2.130.10.10">
    <property type="entry name" value="YVTN repeat-like/Quinoprotein amine dehydrogenase"/>
    <property type="match status" value="1"/>
</dbReference>
<dbReference type="PANTHER" id="PTHR46042">
    <property type="entry name" value="DIPHTHINE METHYLTRANSFERASE"/>
    <property type="match status" value="1"/>
</dbReference>
<dbReference type="InterPro" id="IPR052415">
    <property type="entry name" value="Diphthine_MTase"/>
</dbReference>
<comment type="pathway">
    <text evidence="1">Protein modification; peptidyl-diphthamide biosynthesis.</text>
</comment>
<dbReference type="SMART" id="SM00320">
    <property type="entry name" value="WD40"/>
    <property type="match status" value="4"/>
</dbReference>
<feature type="region of interest" description="Disordered" evidence="8">
    <location>
        <begin position="43"/>
        <end position="100"/>
    </location>
</feature>
<evidence type="ECO:0000313" key="10">
    <source>
        <dbReference type="Proteomes" id="UP001565368"/>
    </source>
</evidence>
<feature type="compositionally biased region" description="Low complexity" evidence="8">
    <location>
        <begin position="58"/>
        <end position="82"/>
    </location>
</feature>
<evidence type="ECO:0000256" key="4">
    <source>
        <dbReference type="ARBA" id="ARBA00022801"/>
    </source>
</evidence>
<dbReference type="PANTHER" id="PTHR46042:SF1">
    <property type="entry name" value="DIPHTHINE METHYLTRANSFERASE"/>
    <property type="match status" value="1"/>
</dbReference>